<proteinExistence type="predicted"/>
<name>A0A699JVF5_TANCI</name>
<sequence>MGNKFSTRTIWHIGTFEKADALESKEVLLEWKEVQDQNNVIISPNTQINKLRTKSITKIPAVSVKGIPAADALEAKEVPANAYVVIRYWYPFTEEAVQQPL</sequence>
<gene>
    <name evidence="1" type="ORF">Tci_632057</name>
</gene>
<reference evidence="1" key="1">
    <citation type="journal article" date="2019" name="Sci. Rep.">
        <title>Draft genome of Tanacetum cinerariifolium, the natural source of mosquito coil.</title>
        <authorList>
            <person name="Yamashiro T."/>
            <person name="Shiraishi A."/>
            <person name="Satake H."/>
            <person name="Nakayama K."/>
        </authorList>
    </citation>
    <scope>NUCLEOTIDE SEQUENCE</scope>
</reference>
<accession>A0A699JVF5</accession>
<dbReference type="EMBL" id="BKCJ010452963">
    <property type="protein sequence ID" value="GFA60085.1"/>
    <property type="molecule type" value="Genomic_DNA"/>
</dbReference>
<organism evidence="1">
    <name type="scientific">Tanacetum cinerariifolium</name>
    <name type="common">Dalmatian daisy</name>
    <name type="synonym">Chrysanthemum cinerariifolium</name>
    <dbReference type="NCBI Taxonomy" id="118510"/>
    <lineage>
        <taxon>Eukaryota</taxon>
        <taxon>Viridiplantae</taxon>
        <taxon>Streptophyta</taxon>
        <taxon>Embryophyta</taxon>
        <taxon>Tracheophyta</taxon>
        <taxon>Spermatophyta</taxon>
        <taxon>Magnoliopsida</taxon>
        <taxon>eudicotyledons</taxon>
        <taxon>Gunneridae</taxon>
        <taxon>Pentapetalae</taxon>
        <taxon>asterids</taxon>
        <taxon>campanulids</taxon>
        <taxon>Asterales</taxon>
        <taxon>Asteraceae</taxon>
        <taxon>Asteroideae</taxon>
        <taxon>Anthemideae</taxon>
        <taxon>Anthemidinae</taxon>
        <taxon>Tanacetum</taxon>
    </lineage>
</organism>
<protein>
    <submittedName>
        <fullName evidence="1">Ferrochelatase-2, chloroplastic-like</fullName>
    </submittedName>
</protein>
<comment type="caution">
    <text evidence="1">The sequence shown here is derived from an EMBL/GenBank/DDBJ whole genome shotgun (WGS) entry which is preliminary data.</text>
</comment>
<dbReference type="AlphaFoldDB" id="A0A699JVF5"/>
<evidence type="ECO:0000313" key="1">
    <source>
        <dbReference type="EMBL" id="GFA60085.1"/>
    </source>
</evidence>